<dbReference type="GO" id="GO:0052689">
    <property type="term" value="F:carboxylic ester hydrolase activity"/>
    <property type="evidence" value="ECO:0007669"/>
    <property type="project" value="TreeGrafter"/>
</dbReference>
<dbReference type="AlphaFoldDB" id="A0A7N0V0X5"/>
<comment type="similarity">
    <text evidence="1">Belongs to the 'GDXG' lipolytic enzyme family.</text>
</comment>
<dbReference type="InterPro" id="IPR050466">
    <property type="entry name" value="Carboxylest/Gibb_receptor"/>
</dbReference>
<dbReference type="GO" id="GO:0009860">
    <property type="term" value="P:pollen tube growth"/>
    <property type="evidence" value="ECO:0007669"/>
    <property type="project" value="TreeGrafter"/>
</dbReference>
<sequence length="346" mass="38277">MGSSSSGESGQLLSSPRIPWKVRLFLSVSTFFVDLSCRPNHTFNRALFNLVDRKSPAGTTARRVRSSDVTVDPATRLWFRLFVPETASRVGLPVVIYFHGGGFVCMSANSRPYHDLCARLAYELDAVVVSVNYRLAAEHKCPAQYEDAERVLAFLAGRGSDVLPPKADLSKCFLAGDSAGANIAHHLTVRASKMRDESKVNILGVVAIQAFFFGEERTGSETALRNLPVVNMKRTDWTCRAFLPEGADLDHPAINVIRALGDAGSVEYPATMVVVGGFDPLKDRQKMYYRALKALGKEAYLVEYDNAFHTFYAFPEVPESAAMIAEIRDFMKAQMEKQDFSVNADE</sequence>
<keyword evidence="4" id="KW-1185">Reference proteome</keyword>
<evidence type="ECO:0000313" key="3">
    <source>
        <dbReference type="EnsemblPlants" id="Kaladp0095s0491.1.v1.1.CDS.1"/>
    </source>
</evidence>
<dbReference type="EnsemblPlants" id="Kaladp0095s0491.1.v1.1">
    <property type="protein sequence ID" value="Kaladp0095s0491.1.v1.1.CDS.1"/>
    <property type="gene ID" value="Kaladp0095s0491.v1.1"/>
</dbReference>
<dbReference type="Proteomes" id="UP000594263">
    <property type="component" value="Unplaced"/>
</dbReference>
<feature type="domain" description="Alpha/beta hydrolase fold-3" evidence="2">
    <location>
        <begin position="95"/>
        <end position="312"/>
    </location>
</feature>
<organism evidence="3 4">
    <name type="scientific">Kalanchoe fedtschenkoi</name>
    <name type="common">Lavender scallops</name>
    <name type="synonym">South American air plant</name>
    <dbReference type="NCBI Taxonomy" id="63787"/>
    <lineage>
        <taxon>Eukaryota</taxon>
        <taxon>Viridiplantae</taxon>
        <taxon>Streptophyta</taxon>
        <taxon>Embryophyta</taxon>
        <taxon>Tracheophyta</taxon>
        <taxon>Spermatophyta</taxon>
        <taxon>Magnoliopsida</taxon>
        <taxon>eudicotyledons</taxon>
        <taxon>Gunneridae</taxon>
        <taxon>Pentapetalae</taxon>
        <taxon>Saxifragales</taxon>
        <taxon>Crassulaceae</taxon>
        <taxon>Kalanchoe</taxon>
    </lineage>
</organism>
<dbReference type="PANTHER" id="PTHR23024:SF24">
    <property type="entry name" value="ALPHA_BETA HYDROLASE FOLD-3 DOMAIN-CONTAINING PROTEIN"/>
    <property type="match status" value="1"/>
</dbReference>
<evidence type="ECO:0000313" key="4">
    <source>
        <dbReference type="Proteomes" id="UP000594263"/>
    </source>
</evidence>
<proteinExistence type="inferred from homology"/>
<dbReference type="Gramene" id="Kaladp0095s0491.1.v1.1">
    <property type="protein sequence ID" value="Kaladp0095s0491.1.v1.1.CDS.1"/>
    <property type="gene ID" value="Kaladp0095s0491.v1.1"/>
</dbReference>
<accession>A0A7N0V0X5</accession>
<dbReference type="PANTHER" id="PTHR23024">
    <property type="entry name" value="ARYLACETAMIDE DEACETYLASE"/>
    <property type="match status" value="1"/>
</dbReference>
<dbReference type="OMA" id="MERADWM"/>
<dbReference type="InterPro" id="IPR029058">
    <property type="entry name" value="AB_hydrolase_fold"/>
</dbReference>
<dbReference type="Pfam" id="PF07859">
    <property type="entry name" value="Abhydrolase_3"/>
    <property type="match status" value="1"/>
</dbReference>
<evidence type="ECO:0000259" key="2">
    <source>
        <dbReference type="Pfam" id="PF07859"/>
    </source>
</evidence>
<reference evidence="3" key="1">
    <citation type="submission" date="2021-01" db="UniProtKB">
        <authorList>
            <consortium name="EnsemblPlants"/>
        </authorList>
    </citation>
    <scope>IDENTIFICATION</scope>
</reference>
<dbReference type="InterPro" id="IPR013094">
    <property type="entry name" value="AB_hydrolase_3"/>
</dbReference>
<dbReference type="SUPFAM" id="SSF53474">
    <property type="entry name" value="alpha/beta-Hydrolases"/>
    <property type="match status" value="1"/>
</dbReference>
<dbReference type="Gene3D" id="3.40.50.1820">
    <property type="entry name" value="alpha/beta hydrolase"/>
    <property type="match status" value="1"/>
</dbReference>
<name>A0A7N0V0X5_KALFE</name>
<protein>
    <recommendedName>
        <fullName evidence="2">Alpha/beta hydrolase fold-3 domain-containing protein</fullName>
    </recommendedName>
</protein>
<evidence type="ECO:0000256" key="1">
    <source>
        <dbReference type="ARBA" id="ARBA00010515"/>
    </source>
</evidence>